<feature type="transmembrane region" description="Helical" evidence="2">
    <location>
        <begin position="284"/>
        <end position="306"/>
    </location>
</feature>
<name>A0A2A9MK48_BESBE</name>
<feature type="region of interest" description="Disordered" evidence="1">
    <location>
        <begin position="118"/>
        <end position="152"/>
    </location>
</feature>
<evidence type="ECO:0000313" key="4">
    <source>
        <dbReference type="Proteomes" id="UP000224006"/>
    </source>
</evidence>
<dbReference type="AlphaFoldDB" id="A0A2A9MK48"/>
<comment type="caution">
    <text evidence="3">The sequence shown here is derived from an EMBL/GenBank/DDBJ whole genome shotgun (WGS) entry which is preliminary data.</text>
</comment>
<keyword evidence="2" id="KW-0472">Membrane</keyword>
<feature type="region of interest" description="Disordered" evidence="1">
    <location>
        <begin position="549"/>
        <end position="629"/>
    </location>
</feature>
<dbReference type="RefSeq" id="XP_029222354.1">
    <property type="nucleotide sequence ID" value="XM_029359441.1"/>
</dbReference>
<accession>A0A2A9MK48</accession>
<dbReference type="KEGG" id="bbes:BESB_006860"/>
<keyword evidence="2" id="KW-1133">Transmembrane helix</keyword>
<evidence type="ECO:0000256" key="2">
    <source>
        <dbReference type="SAM" id="Phobius"/>
    </source>
</evidence>
<keyword evidence="4" id="KW-1185">Reference proteome</keyword>
<organism evidence="3 4">
    <name type="scientific">Besnoitia besnoiti</name>
    <name type="common">Apicomplexan protozoan</name>
    <dbReference type="NCBI Taxonomy" id="94643"/>
    <lineage>
        <taxon>Eukaryota</taxon>
        <taxon>Sar</taxon>
        <taxon>Alveolata</taxon>
        <taxon>Apicomplexa</taxon>
        <taxon>Conoidasida</taxon>
        <taxon>Coccidia</taxon>
        <taxon>Eucoccidiorida</taxon>
        <taxon>Eimeriorina</taxon>
        <taxon>Sarcocystidae</taxon>
        <taxon>Besnoitia</taxon>
    </lineage>
</organism>
<evidence type="ECO:0008006" key="5">
    <source>
        <dbReference type="Google" id="ProtNLM"/>
    </source>
</evidence>
<feature type="region of interest" description="Disordered" evidence="1">
    <location>
        <begin position="845"/>
        <end position="872"/>
    </location>
</feature>
<dbReference type="GeneID" id="40305749"/>
<evidence type="ECO:0000313" key="3">
    <source>
        <dbReference type="EMBL" id="PFH38345.1"/>
    </source>
</evidence>
<evidence type="ECO:0000256" key="1">
    <source>
        <dbReference type="SAM" id="MobiDB-lite"/>
    </source>
</evidence>
<feature type="region of interest" description="Disordered" evidence="1">
    <location>
        <begin position="1"/>
        <end position="48"/>
    </location>
</feature>
<feature type="compositionally biased region" description="Basic and acidic residues" evidence="1">
    <location>
        <begin position="570"/>
        <end position="626"/>
    </location>
</feature>
<feature type="compositionally biased region" description="Basic and acidic residues" evidence="1">
    <location>
        <begin position="140"/>
        <end position="152"/>
    </location>
</feature>
<dbReference type="OrthoDB" id="340166at2759"/>
<feature type="region of interest" description="Disordered" evidence="1">
    <location>
        <begin position="510"/>
        <end position="531"/>
    </location>
</feature>
<gene>
    <name evidence="3" type="ORF">BESB_006860</name>
</gene>
<dbReference type="Proteomes" id="UP000224006">
    <property type="component" value="Chromosome I"/>
</dbReference>
<proteinExistence type="predicted"/>
<keyword evidence="2" id="KW-0812">Transmembrane</keyword>
<feature type="compositionally biased region" description="Pro residues" evidence="1">
    <location>
        <begin position="118"/>
        <end position="128"/>
    </location>
</feature>
<dbReference type="EMBL" id="NWUJ01000001">
    <property type="protein sequence ID" value="PFH38345.1"/>
    <property type="molecule type" value="Genomic_DNA"/>
</dbReference>
<reference evidence="3 4" key="1">
    <citation type="submission" date="2017-09" db="EMBL/GenBank/DDBJ databases">
        <title>Genome sequencing of Besnoitia besnoiti strain Bb-Ger1.</title>
        <authorList>
            <person name="Schares G."/>
            <person name="Venepally P."/>
            <person name="Lorenzi H.A."/>
        </authorList>
    </citation>
    <scope>NUCLEOTIDE SEQUENCE [LARGE SCALE GENOMIC DNA]</scope>
    <source>
        <strain evidence="3 4">Bb-Ger1</strain>
    </source>
</reference>
<sequence>MDSTAPYYRDRGGGQAPKPRHPASSPSLHSTKAVRDGPPRVLLSASTSLRRNDQALLAQEESGHCGELSRFFTSSSSAPGPPFPPSLYDNSYLNSLYRPPLLDAHGAVIPPAALGGLPPSPPSLPPPGEISMAALGTSKTRSEARREDEPNFRHYCPSVTDASSPYHVKPPVLPFSPLSIDDSQRLRLSAARETSFAASSISGSPRRPPRPSFFSLGQEELSSPPCDFYSSAHGNWSASDPALSGLSSCLASLASRAQALFSALRHWVEGRSEARRCRAPRVCVLFKFAAAACCAVALLLLLFVCLHSTRIQSQRSKTLSLARHSRNHADAETPAWHSPRFPQLYPPNAAGKDEEEEVESNFLPGADEEEDEGEDASEEANPLLAAAGTMLVIPGVGEKGRNACKESEYIGHTLRLAHEKSFFSLFSETKGMTKYEASDVVGTDDALYTVFDSSYAIGHTSYTLHPFEENNYLIGSPERPGGGDSQWEGLAYDDVTKHFFAVREAIVDDTNTPHAGGRRAPGVAPHVSADNKQADEASGVFQLSSLFAPSSTAAESKEEDPARSKKPSRNKKERERAERTGDTDRRERTEQTRVEAADRQTGDGGKEAAVKEVKAKKEKTKDDAPRTRGNQLPHYHAWIEELAVKNKTYAVLQSCRTEFRFSAENKGFEGLVGLRHANGSFYLLGLCEGNYCKGGKKGRKRGHGRLVLMEKVDGGDDGEACLWKTVKVLHLPPEIGFRDYSSIAVRGHHVAITSQEDSVVWIGTFNLPEDIPAHGMEGTGEGADKHKPRMLLTDPSALEVSPGGELLYFPRDEQCRILYCNIEGIAFTGRLLAAGERRWKSAANEIQPRTQVADSRVFGDAPKSLGSLERRR</sequence>
<protein>
    <recommendedName>
        <fullName evidence="5">Transmembrane protein</fullName>
    </recommendedName>
</protein>
<dbReference type="VEuPathDB" id="ToxoDB:BESB_006860"/>
<feature type="region of interest" description="Disordered" evidence="1">
    <location>
        <begin position="331"/>
        <end position="361"/>
    </location>
</feature>